<evidence type="ECO:0000256" key="4">
    <source>
        <dbReference type="PROSITE-ProRule" id="PRU10141"/>
    </source>
</evidence>
<evidence type="ECO:0000313" key="8">
    <source>
        <dbReference type="Proteomes" id="UP000324800"/>
    </source>
</evidence>
<keyword evidence="7" id="KW-0418">Kinase</keyword>
<organism evidence="7 8">
    <name type="scientific">Streblomastix strix</name>
    <dbReference type="NCBI Taxonomy" id="222440"/>
    <lineage>
        <taxon>Eukaryota</taxon>
        <taxon>Metamonada</taxon>
        <taxon>Preaxostyla</taxon>
        <taxon>Oxymonadida</taxon>
        <taxon>Streblomastigidae</taxon>
        <taxon>Streblomastix</taxon>
    </lineage>
</organism>
<dbReference type="InterPro" id="IPR011009">
    <property type="entry name" value="Kinase-like_dom_sf"/>
</dbReference>
<dbReference type="AlphaFoldDB" id="A0A5J4W125"/>
<dbReference type="InterPro" id="IPR008271">
    <property type="entry name" value="Ser/Thr_kinase_AS"/>
</dbReference>
<sequence length="324" mass="37530">MSKFEDKIPHGTIGGQYQIDTKRCLGRGSFGQIFRCNDLRNNGKECAAKFESKKAKNKMLDYEMKLMVYMRGEQGFPRVHFYGEIGEYRVMVMDLLGINLEEQFKKMNRRFTLRTVLKIGLQMLERLEALHHNFFIHRDVKPENFLLGRGEKVNTIYLIDFGLSKRYMDPKTGEHLAMKTGKDLTGTPRYASINGHLGLEVSRRDDLEGMCYVLIYLAKGILPWQGVKGRKAALRYQEIGSVKMSIASEVLCAGMPGEMSALVSYTRQLKFEEEPDYSYMRRSMECALQRLRGWERGEIVNVQRVAYDQNKKCQEIIEIETQIL</sequence>
<dbReference type="CDD" id="cd14016">
    <property type="entry name" value="STKc_CK1"/>
    <property type="match status" value="1"/>
</dbReference>
<comment type="similarity">
    <text evidence="5">Belongs to the protein kinase superfamily.</text>
</comment>
<keyword evidence="5" id="KW-0723">Serine/threonine-protein kinase</keyword>
<dbReference type="EC" id="2.7.11.1" evidence="1"/>
<dbReference type="SMART" id="SM00220">
    <property type="entry name" value="S_TKc"/>
    <property type="match status" value="1"/>
</dbReference>
<dbReference type="EMBL" id="SNRW01003928">
    <property type="protein sequence ID" value="KAA6388577.1"/>
    <property type="molecule type" value="Genomic_DNA"/>
</dbReference>
<dbReference type="InterPro" id="IPR017441">
    <property type="entry name" value="Protein_kinase_ATP_BS"/>
</dbReference>
<dbReference type="Proteomes" id="UP000324800">
    <property type="component" value="Unassembled WGS sequence"/>
</dbReference>
<dbReference type="PROSITE" id="PS50011">
    <property type="entry name" value="PROTEIN_KINASE_DOM"/>
    <property type="match status" value="1"/>
</dbReference>
<evidence type="ECO:0000259" key="6">
    <source>
        <dbReference type="PROSITE" id="PS50011"/>
    </source>
</evidence>
<keyword evidence="3 4" id="KW-0067">ATP-binding</keyword>
<comment type="caution">
    <text evidence="7">The sequence shown here is derived from an EMBL/GenBank/DDBJ whole genome shotgun (WGS) entry which is preliminary data.</text>
</comment>
<evidence type="ECO:0000256" key="2">
    <source>
        <dbReference type="ARBA" id="ARBA00022741"/>
    </source>
</evidence>
<dbReference type="InterPro" id="IPR000719">
    <property type="entry name" value="Prot_kinase_dom"/>
</dbReference>
<protein>
    <recommendedName>
        <fullName evidence="1">non-specific serine/threonine protein kinase</fullName>
        <ecNumber evidence="1">2.7.11.1</ecNumber>
    </recommendedName>
</protein>
<dbReference type="PROSITE" id="PS00108">
    <property type="entry name" value="PROTEIN_KINASE_ST"/>
    <property type="match status" value="1"/>
</dbReference>
<dbReference type="InterPro" id="IPR050235">
    <property type="entry name" value="CK1_Ser-Thr_kinase"/>
</dbReference>
<name>A0A5J4W125_9EUKA</name>
<dbReference type="Pfam" id="PF00069">
    <property type="entry name" value="Pkinase"/>
    <property type="match status" value="1"/>
</dbReference>
<dbReference type="PANTHER" id="PTHR11909">
    <property type="entry name" value="CASEIN KINASE-RELATED"/>
    <property type="match status" value="1"/>
</dbReference>
<evidence type="ECO:0000256" key="3">
    <source>
        <dbReference type="ARBA" id="ARBA00022840"/>
    </source>
</evidence>
<accession>A0A5J4W125</accession>
<dbReference type="OrthoDB" id="5800476at2759"/>
<evidence type="ECO:0000256" key="1">
    <source>
        <dbReference type="ARBA" id="ARBA00012513"/>
    </source>
</evidence>
<dbReference type="PROSITE" id="PS00107">
    <property type="entry name" value="PROTEIN_KINASE_ATP"/>
    <property type="match status" value="1"/>
</dbReference>
<dbReference type="GO" id="GO:0005524">
    <property type="term" value="F:ATP binding"/>
    <property type="evidence" value="ECO:0007669"/>
    <property type="project" value="UniProtKB-UniRule"/>
</dbReference>
<evidence type="ECO:0000313" key="7">
    <source>
        <dbReference type="EMBL" id="KAA6388577.1"/>
    </source>
</evidence>
<keyword evidence="2 4" id="KW-0547">Nucleotide-binding</keyword>
<feature type="domain" description="Protein kinase" evidence="6">
    <location>
        <begin position="19"/>
        <end position="324"/>
    </location>
</feature>
<keyword evidence="7" id="KW-0808">Transferase</keyword>
<evidence type="ECO:0000256" key="5">
    <source>
        <dbReference type="RuleBase" id="RU000304"/>
    </source>
</evidence>
<gene>
    <name evidence="7" type="ORF">EZS28_015896</name>
</gene>
<dbReference type="Gene3D" id="1.10.510.10">
    <property type="entry name" value="Transferase(Phosphotransferase) domain 1"/>
    <property type="match status" value="1"/>
</dbReference>
<dbReference type="GO" id="GO:0004674">
    <property type="term" value="F:protein serine/threonine kinase activity"/>
    <property type="evidence" value="ECO:0007669"/>
    <property type="project" value="UniProtKB-KW"/>
</dbReference>
<proteinExistence type="inferred from homology"/>
<dbReference type="SUPFAM" id="SSF56112">
    <property type="entry name" value="Protein kinase-like (PK-like)"/>
    <property type="match status" value="1"/>
</dbReference>
<reference evidence="7 8" key="1">
    <citation type="submission" date="2019-03" db="EMBL/GenBank/DDBJ databases">
        <title>Single cell metagenomics reveals metabolic interactions within the superorganism composed of flagellate Streblomastix strix and complex community of Bacteroidetes bacteria on its surface.</title>
        <authorList>
            <person name="Treitli S.C."/>
            <person name="Kolisko M."/>
            <person name="Husnik F."/>
            <person name="Keeling P."/>
            <person name="Hampl V."/>
        </authorList>
    </citation>
    <scope>NUCLEOTIDE SEQUENCE [LARGE SCALE GENOMIC DNA]</scope>
    <source>
        <strain evidence="7">ST1C</strain>
    </source>
</reference>
<feature type="binding site" evidence="4">
    <location>
        <position position="49"/>
    </location>
    <ligand>
        <name>ATP</name>
        <dbReference type="ChEBI" id="CHEBI:30616"/>
    </ligand>
</feature>